<dbReference type="AlphaFoldDB" id="A0A7W7ZNW7"/>
<sequence>METQLRRNQNYIDGIAKLFTNYKLTGWEEPYAKMKVELADYDAWARATILPKARSDFRLPPEEYKLAFERYGVDIPPAQIAVMAHKAYVEYQAEMAPIAAQIAKEKGYTLSDYRDVIAELKKTQITGDAFHKA</sequence>
<gene>
    <name evidence="1" type="ORF">HDF15_000966</name>
</gene>
<reference evidence="1 2" key="1">
    <citation type="submission" date="2020-08" db="EMBL/GenBank/DDBJ databases">
        <title>Genomic Encyclopedia of Type Strains, Phase IV (KMG-V): Genome sequencing to study the core and pangenomes of soil and plant-associated prokaryotes.</title>
        <authorList>
            <person name="Whitman W."/>
        </authorList>
    </citation>
    <scope>NUCLEOTIDE SEQUENCE [LARGE SCALE GENOMIC DNA]</scope>
    <source>
        <strain evidence="1 2">X5P3</strain>
    </source>
</reference>
<name>A0A7W7ZNW7_9BACT</name>
<proteinExistence type="predicted"/>
<dbReference type="Proteomes" id="UP000584867">
    <property type="component" value="Unassembled WGS sequence"/>
</dbReference>
<comment type="caution">
    <text evidence="1">The sequence shown here is derived from an EMBL/GenBank/DDBJ whole genome shotgun (WGS) entry which is preliminary data.</text>
</comment>
<evidence type="ECO:0000313" key="2">
    <source>
        <dbReference type="Proteomes" id="UP000584867"/>
    </source>
</evidence>
<protein>
    <submittedName>
        <fullName evidence="1">Uncharacterized protein</fullName>
    </submittedName>
</protein>
<organism evidence="1 2">
    <name type="scientific">Granulicella mallensis</name>
    <dbReference type="NCBI Taxonomy" id="940614"/>
    <lineage>
        <taxon>Bacteria</taxon>
        <taxon>Pseudomonadati</taxon>
        <taxon>Acidobacteriota</taxon>
        <taxon>Terriglobia</taxon>
        <taxon>Terriglobales</taxon>
        <taxon>Acidobacteriaceae</taxon>
        <taxon>Granulicella</taxon>
    </lineage>
</organism>
<dbReference type="RefSeq" id="WP_311733032.1">
    <property type="nucleotide sequence ID" value="NZ_JACHIO010000003.1"/>
</dbReference>
<accession>A0A7W7ZNW7</accession>
<dbReference type="InterPro" id="IPR010281">
    <property type="entry name" value="DUF885"/>
</dbReference>
<dbReference type="EMBL" id="JACHIO010000003">
    <property type="protein sequence ID" value="MBB5062636.1"/>
    <property type="molecule type" value="Genomic_DNA"/>
</dbReference>
<dbReference type="Pfam" id="PF05960">
    <property type="entry name" value="DUF885"/>
    <property type="match status" value="1"/>
</dbReference>
<evidence type="ECO:0000313" key="1">
    <source>
        <dbReference type="EMBL" id="MBB5062636.1"/>
    </source>
</evidence>